<accession>A0A1M5PVT0</accession>
<organism evidence="1 2">
    <name type="scientific">Tepidibacter thalassicus DSM 15285</name>
    <dbReference type="NCBI Taxonomy" id="1123350"/>
    <lineage>
        <taxon>Bacteria</taxon>
        <taxon>Bacillati</taxon>
        <taxon>Bacillota</taxon>
        <taxon>Clostridia</taxon>
        <taxon>Peptostreptococcales</taxon>
        <taxon>Peptostreptococcaceae</taxon>
        <taxon>Tepidibacter</taxon>
    </lineage>
</organism>
<dbReference type="AlphaFoldDB" id="A0A1M5PVT0"/>
<dbReference type="Proteomes" id="UP000242520">
    <property type="component" value="Unassembled WGS sequence"/>
</dbReference>
<reference evidence="2" key="1">
    <citation type="submission" date="2016-11" db="EMBL/GenBank/DDBJ databases">
        <authorList>
            <person name="Varghese N."/>
            <person name="Submissions S."/>
        </authorList>
    </citation>
    <scope>NUCLEOTIDE SEQUENCE [LARGE SCALE GENOMIC DNA]</scope>
    <source>
        <strain evidence="2">DSM 15285</strain>
    </source>
</reference>
<dbReference type="STRING" id="1123350.SAMN02744040_00625"/>
<evidence type="ECO:0000313" key="1">
    <source>
        <dbReference type="EMBL" id="SHH05760.1"/>
    </source>
</evidence>
<sequence>MAVREVISYNKDYLTGEIYTDKKKKKDTGIKGKVLIELFDEKTNKKVKEAYTENLIPDLYFKDTFINQFLNGVMGVGNTRDSYNYNWFNYLYLTDYDKPENVNEQRVMGNVIGYAHRNSTYSGDDIKRGTINRAETRFEVTDNKMKINFVFDFPTHAANGRIESIYWGESDPNYKDYFYQGPCLYGRENGDTDYYLDSTTKPERYWVVNRLFNYARTIKFTSLTKGWVLLDGKETNVTQSNYVQFPEHLKGHWLMIPFDLSTNDIVLWDKVVKLLNSEGNPLVPDSNDEVRQYDYLSSVCPYIQEDGNLIFIGHCTYYISNERYLRIYKWSKVGVQLSFVDVNMSQSFKDIDYNILFNYEKVSDEGVYLDGCIDIIGYTYRLDEQYNENIYTSRWVRVDADGNIIQDMNLKPKIGNSTWFATKGMDSGNIERRVRIYNFYRSANRIYLYYSGTQGGTSFYQVITPQGNLLEPSKMNFGFDNTSYTDYYNILGTDRWISRYYGRKKNYLLIRALLTSKPIGAHTKLAQPVEKTDANTMKIQYMFEIDIPDYANDVY</sequence>
<keyword evidence="2" id="KW-1185">Reference proteome</keyword>
<name>A0A1M5PVT0_9FIRM</name>
<dbReference type="RefSeq" id="WP_072723559.1">
    <property type="nucleotide sequence ID" value="NZ_FQXH01000007.1"/>
</dbReference>
<protein>
    <submittedName>
        <fullName evidence="1">Uncharacterized protein</fullName>
    </submittedName>
</protein>
<proteinExistence type="predicted"/>
<dbReference type="EMBL" id="FQXH01000007">
    <property type="protein sequence ID" value="SHH05760.1"/>
    <property type="molecule type" value="Genomic_DNA"/>
</dbReference>
<dbReference type="OrthoDB" id="1875136at2"/>
<evidence type="ECO:0000313" key="2">
    <source>
        <dbReference type="Proteomes" id="UP000242520"/>
    </source>
</evidence>
<gene>
    <name evidence="1" type="ORF">SAMN02744040_00625</name>
</gene>